<proteinExistence type="predicted"/>
<keyword evidence="4" id="KW-1185">Reference proteome</keyword>
<evidence type="ECO:0000313" key="4">
    <source>
        <dbReference type="Proteomes" id="UP001178507"/>
    </source>
</evidence>
<feature type="signal peptide" evidence="1">
    <location>
        <begin position="1"/>
        <end position="21"/>
    </location>
</feature>
<dbReference type="InterPro" id="IPR004843">
    <property type="entry name" value="Calcineurin-like_PHP"/>
</dbReference>
<dbReference type="Gene3D" id="3.60.21.10">
    <property type="match status" value="1"/>
</dbReference>
<reference evidence="3" key="1">
    <citation type="submission" date="2023-08" db="EMBL/GenBank/DDBJ databases">
        <authorList>
            <person name="Chen Y."/>
            <person name="Shah S."/>
            <person name="Dougan E. K."/>
            <person name="Thang M."/>
            <person name="Chan C."/>
        </authorList>
    </citation>
    <scope>NUCLEOTIDE SEQUENCE</scope>
</reference>
<dbReference type="PROSITE" id="PS00018">
    <property type="entry name" value="EF_HAND_1"/>
    <property type="match status" value="1"/>
</dbReference>
<keyword evidence="1" id="KW-0732">Signal</keyword>
<dbReference type="SUPFAM" id="SSF56300">
    <property type="entry name" value="Metallo-dependent phosphatases"/>
    <property type="match status" value="1"/>
</dbReference>
<gene>
    <name evidence="3" type="ORF">EVOR1521_LOCUS29108</name>
</gene>
<evidence type="ECO:0000256" key="1">
    <source>
        <dbReference type="SAM" id="SignalP"/>
    </source>
</evidence>
<dbReference type="Pfam" id="PF00149">
    <property type="entry name" value="Metallophos"/>
    <property type="match status" value="1"/>
</dbReference>
<comment type="caution">
    <text evidence="3">The sequence shown here is derived from an EMBL/GenBank/DDBJ whole genome shotgun (WGS) entry which is preliminary data.</text>
</comment>
<accession>A0AA36NK70</accession>
<evidence type="ECO:0000259" key="2">
    <source>
        <dbReference type="Pfam" id="PF00149"/>
    </source>
</evidence>
<dbReference type="Proteomes" id="UP001178507">
    <property type="component" value="Unassembled WGS sequence"/>
</dbReference>
<feature type="domain" description="Calcineurin-like phosphoesterase" evidence="2">
    <location>
        <begin position="443"/>
        <end position="696"/>
    </location>
</feature>
<name>A0AA36NK70_9DINO</name>
<dbReference type="GO" id="GO:0016787">
    <property type="term" value="F:hydrolase activity"/>
    <property type="evidence" value="ECO:0007669"/>
    <property type="project" value="InterPro"/>
</dbReference>
<dbReference type="AlphaFoldDB" id="A0AA36NK70"/>
<dbReference type="EMBL" id="CAUJNA010003671">
    <property type="protein sequence ID" value="CAJ1407406.1"/>
    <property type="molecule type" value="Genomic_DNA"/>
</dbReference>
<evidence type="ECO:0000313" key="3">
    <source>
        <dbReference type="EMBL" id="CAJ1407406.1"/>
    </source>
</evidence>
<organism evidence="3 4">
    <name type="scientific">Effrenium voratum</name>
    <dbReference type="NCBI Taxonomy" id="2562239"/>
    <lineage>
        <taxon>Eukaryota</taxon>
        <taxon>Sar</taxon>
        <taxon>Alveolata</taxon>
        <taxon>Dinophyceae</taxon>
        <taxon>Suessiales</taxon>
        <taxon>Symbiodiniaceae</taxon>
        <taxon>Effrenium</taxon>
    </lineage>
</organism>
<sequence length="819" mass="88077">MMGVAELRSRLVLAFLCGVSGETLDSLHIHPSSRLAAIFQSAAGSGGQLDDGERAAFAAASEELVAGFWLTAPMEVSLYSASGCGGEEVPVLSSGNESRCSSCFDVCGKTFPSGLALAAPNTGSAGFVSKVKSVRVTKGAASLVPNFCMGTYNFGQVTTGSRVQTAQDGCIDFAEGQAPGHIAAVPAPILELVSGDLLKADRDPFDERLSAQEAEALPTLPASLYTAADSNQDGFLSASEYLQTLMLHEAKREGAKAFMGAAGMQDSAAAALGPGESSLSESQRAELAKNAFSGYEATAADPETGVTPAPQLGPNGQVIVSASSDVADFGDVRDESMVDGFYNPQIESKVSLCVDGMAFDAGLCYDYCSFDYPDAIMNTCMKEHCPDGFYEIVGGVCKKDGWNIETAMKDSYKREGGNLPELCELGGSFGPGSTDDNGNRDFTLAIVSDTQLPWCSGDTKSDTPCAIEENWRLVQGIHKVQDLMWPADGKMVDTPVGVMVTGDLTAYGHTWQYDLYRQIWETRERESADKNIKLPVWPGLGNHDYANNLESGWFAKQEPLWTAYGSNGNAQRMVAYIRSAVGKCDGKTVVPGFGGMVDHYDKDSAAYSAKLGRIRFVHLHNYPTYRRESLVGLSSTMKFLKDEVAEAERTQDYLVLMIHDVGGHFSHTKDKERYDYFSEVTAGSRLLAVFAGHWHTAGGHKYGNLKDSLTGADLLNSWGGEVPILRGYAPDKAKFLVTRWNLAKCYWRFGTVESTGTPATAQWFSSGDEKEHNTFDIPNCTVDSDYVAPDSSAGHVFVLPAGAFTCRKLTPKHSLLACQ</sequence>
<protein>
    <recommendedName>
        <fullName evidence="2">Calcineurin-like phosphoesterase domain-containing protein</fullName>
    </recommendedName>
</protein>
<dbReference type="InterPro" id="IPR029052">
    <property type="entry name" value="Metallo-depent_PP-like"/>
</dbReference>
<feature type="chain" id="PRO_5041382135" description="Calcineurin-like phosphoesterase domain-containing protein" evidence="1">
    <location>
        <begin position="22"/>
        <end position="819"/>
    </location>
</feature>
<dbReference type="InterPro" id="IPR018247">
    <property type="entry name" value="EF_Hand_1_Ca_BS"/>
</dbReference>